<keyword evidence="2" id="KW-0808">Transferase</keyword>
<feature type="region of interest" description="Disordered" evidence="7">
    <location>
        <begin position="462"/>
        <end position="495"/>
    </location>
</feature>
<evidence type="ECO:0000313" key="10">
    <source>
        <dbReference type="Proteomes" id="UP001165090"/>
    </source>
</evidence>
<dbReference type="Pfam" id="PF07714">
    <property type="entry name" value="PK_Tyr_Ser-Thr"/>
    <property type="match status" value="1"/>
</dbReference>
<keyword evidence="4" id="KW-0418">Kinase</keyword>
<organism evidence="9 10">
    <name type="scientific">Volvox africanus</name>
    <dbReference type="NCBI Taxonomy" id="51714"/>
    <lineage>
        <taxon>Eukaryota</taxon>
        <taxon>Viridiplantae</taxon>
        <taxon>Chlorophyta</taxon>
        <taxon>core chlorophytes</taxon>
        <taxon>Chlorophyceae</taxon>
        <taxon>CS clade</taxon>
        <taxon>Chlamydomonadales</taxon>
        <taxon>Volvocaceae</taxon>
        <taxon>Volvox</taxon>
    </lineage>
</organism>
<dbReference type="SUPFAM" id="SSF56112">
    <property type="entry name" value="Protein kinase-like (PK-like)"/>
    <property type="match status" value="1"/>
</dbReference>
<dbReference type="PROSITE" id="PS00108">
    <property type="entry name" value="PROTEIN_KINASE_ST"/>
    <property type="match status" value="1"/>
</dbReference>
<dbReference type="InterPro" id="IPR051681">
    <property type="entry name" value="Ser/Thr_Kinases-Pseudokinases"/>
</dbReference>
<feature type="region of interest" description="Disordered" evidence="7">
    <location>
        <begin position="1603"/>
        <end position="1633"/>
    </location>
</feature>
<name>A0ABQ5RSH8_9CHLO</name>
<feature type="compositionally biased region" description="Basic and acidic residues" evidence="7">
    <location>
        <begin position="1148"/>
        <end position="1158"/>
    </location>
</feature>
<dbReference type="EMBL" id="BSDZ01000008">
    <property type="protein sequence ID" value="GLI60535.1"/>
    <property type="molecule type" value="Genomic_DNA"/>
</dbReference>
<comment type="caution">
    <text evidence="9">The sequence shown here is derived from an EMBL/GenBank/DDBJ whole genome shotgun (WGS) entry which is preliminary data.</text>
</comment>
<feature type="region of interest" description="Disordered" evidence="7">
    <location>
        <begin position="1123"/>
        <end position="1219"/>
    </location>
</feature>
<evidence type="ECO:0000256" key="6">
    <source>
        <dbReference type="PROSITE-ProRule" id="PRU10141"/>
    </source>
</evidence>
<feature type="compositionally biased region" description="Low complexity" evidence="7">
    <location>
        <begin position="841"/>
        <end position="854"/>
    </location>
</feature>
<feature type="region of interest" description="Disordered" evidence="7">
    <location>
        <begin position="1369"/>
        <end position="1390"/>
    </location>
</feature>
<evidence type="ECO:0000259" key="8">
    <source>
        <dbReference type="PROSITE" id="PS50011"/>
    </source>
</evidence>
<dbReference type="InterPro" id="IPR008271">
    <property type="entry name" value="Ser/Thr_kinase_AS"/>
</dbReference>
<dbReference type="Gene3D" id="1.10.510.10">
    <property type="entry name" value="Transferase(Phosphotransferase) domain 1"/>
    <property type="match status" value="1"/>
</dbReference>
<keyword evidence="1" id="KW-0723">Serine/threonine-protein kinase</keyword>
<keyword evidence="3 6" id="KW-0547">Nucleotide-binding</keyword>
<evidence type="ECO:0000256" key="7">
    <source>
        <dbReference type="SAM" id="MobiDB-lite"/>
    </source>
</evidence>
<dbReference type="Gene3D" id="3.30.200.20">
    <property type="entry name" value="Phosphorylase Kinase, domain 1"/>
    <property type="match status" value="1"/>
</dbReference>
<dbReference type="PANTHER" id="PTHR44329:SF214">
    <property type="entry name" value="PROTEIN KINASE DOMAIN-CONTAINING PROTEIN"/>
    <property type="match status" value="1"/>
</dbReference>
<evidence type="ECO:0000256" key="5">
    <source>
        <dbReference type="ARBA" id="ARBA00022840"/>
    </source>
</evidence>
<dbReference type="InterPro" id="IPR000719">
    <property type="entry name" value="Prot_kinase_dom"/>
</dbReference>
<dbReference type="PANTHER" id="PTHR44329">
    <property type="entry name" value="SERINE/THREONINE-PROTEIN KINASE TNNI3K-RELATED"/>
    <property type="match status" value="1"/>
</dbReference>
<feature type="region of interest" description="Disordered" evidence="7">
    <location>
        <begin position="1437"/>
        <end position="1459"/>
    </location>
</feature>
<keyword evidence="10" id="KW-1185">Reference proteome</keyword>
<dbReference type="Proteomes" id="UP001165090">
    <property type="component" value="Unassembled WGS sequence"/>
</dbReference>
<dbReference type="SMART" id="SM00220">
    <property type="entry name" value="S_TKc"/>
    <property type="match status" value="1"/>
</dbReference>
<feature type="compositionally biased region" description="Gly residues" evidence="7">
    <location>
        <begin position="1614"/>
        <end position="1628"/>
    </location>
</feature>
<feature type="compositionally biased region" description="Low complexity" evidence="7">
    <location>
        <begin position="1603"/>
        <end position="1613"/>
    </location>
</feature>
<dbReference type="CDD" id="cd13999">
    <property type="entry name" value="STKc_MAP3K-like"/>
    <property type="match status" value="1"/>
</dbReference>
<feature type="domain" description="Protein kinase" evidence="8">
    <location>
        <begin position="1667"/>
        <end position="1925"/>
    </location>
</feature>
<feature type="compositionally biased region" description="Low complexity" evidence="7">
    <location>
        <begin position="464"/>
        <end position="475"/>
    </location>
</feature>
<feature type="region of interest" description="Disordered" evidence="7">
    <location>
        <begin position="1325"/>
        <end position="1351"/>
    </location>
</feature>
<protein>
    <recommendedName>
        <fullName evidence="8">Protein kinase domain-containing protein</fullName>
    </recommendedName>
</protein>
<proteinExistence type="predicted"/>
<keyword evidence="5 6" id="KW-0067">ATP-binding</keyword>
<sequence length="1933" mass="200235">MIPGFQFYPNRFIEDSPLAVEVTAVVLDEIAVVQSQLVAATCFHQSWCYAFDTTGRIWGDPTKLSQYADILRQQSPLWKPTDVRRRGVCGGTFLRVAPDVAGCTSQTDFIFYPGGYSVNNVYRTLPGGSTLDDLLKACNGDGEVQCAAAQYPEMLLLAEPPALAMLYDAPPAPTGSCMGTYVRAPPYLREELGVYETVVFTQQFRSSTPAFLSLNMVRLNFSSAAHLLEPQAGPAGPGPGPGPLLGLNSGGSLNGGILINVILTLSSTVVLPSGAGAGSPYGDAYGSLVFAVQRADGSSLSYTWYMPKPMTSGLVTSQFTLYAVPMRSGQDSVTVTATNTGGYSSLNARLTANVSVRSLTSRLLPTPPMPTPTPAPGPAPRTFPTPVMLEPYAASGDAGVPAAAPFAAASAAASPLRPSESRVTTGLLVGAIVGATTAVLSMTAALVTLFLLRRPSRRFGRMKATGNAQPPAGPGATPGAGTAGGSSITGTDVSTDHSAPLSVGAVAALVPRDAPTVLLAGTKRMRDIPNALKTGTVPGAAAPQDRERMDFYCSVSGGGLHGVTKTAGREPLFGEAGAGEVSVVSDGTSLGRLGCGCWWPGRAAISPPGSGVTTRGGSSVGHSGAGARGGGIGSGIGVIQGLVSSPLAIVEPVAAAGSVECDVARGDSNYAGRGSSYTENHTSALSIQEGGPAGVGGEGEAAFQFVYTCSRKLLRGADGGNSNLGNDDTIDHDHNDLSSASGVNSRRVEDAFLEASTMPTITVAADTSTTAAAEPAGDTSLMSVLAVVIRPSRQALPRTGERGSSVDAWGCGTSGYEGTYSQQLTILELARTSVASELAPCSASSSSSKPLGASRRQEATTTDGSGGSGSVTVSVGRRDHGHASRAATADAVTLASSCGIEALTAAQVKNKCGTVTLASELRDGAPTVASPLPSGPLPGGGSGGNVVAGSGIQAHQQSCFHKNADQGGGDQVLAMSRGQQAMNVKTEVQQVEGNGLVRDEGWGKEVREAAVETSDVTFTFMVEEEFEGQEGHVRKHWSQPLPQACAIANNPDRVPSLPTIQSGWQNHRDAASRLEHMVQSLRCLPLVRVADSDPGPGSDGLPLPRSHVTTAGVSSPFLTATGGWSLASGPEDGATLPSSGRVPSLSHLPEEQPQREQTEEGQAQGQGKERTEPLAVRFGRHRVRQGEGQSVREHGQGQGYGHGQQCNNQEPQIEDHHQQQRQLLPLPQWGQLPAHSHQEKQTPASCWAEAITGGAAAVETRTAVTTCEAVPVTAAAPALGTCAVVAPSVAPISPADGAGEPDGGLTNAVQWHQQQQKQLLLQRKGQEQKEGLGLEPSRPPAEARGQQVPGIDQTRLLTRGSQATLSFAESWQSQLAPEDSKGGASAARPSFPLVPTIRTAAAAMAAMCSQHTSLLASRSPQPQPRPKVQLAQRMLSLPLSGPSGRGALPPIHSDEDSVPLQPLPATSSNAQDVPFSGCADTAPAPAAADIANASGNAPSAASAPAPARVLVLKTTTDPGLRPPTDTAGGPLAAFSVSADSGAAAVGTATTAAAAGASSSLSISTCASATASVISSTVSTYGGGGGGLGSGAAHTSSSLRSTSTLATASASASGGANGSGSGGTSGSGMGMRRMFSDEQSWGNPLLKVVVGESPLLKDVDLCISPDDLQLTALIGKGASGEVYHALWRGQEVAVKKLLDGYPPHQQLQEMRTLLQEMAILARARHPNIVRCYGGCLQPPEIFLVEELLVCSLHDFIYHPHGDHSPLKLLGLARDVALGLAYLHPTILHRDLKPSNILIDMNGRAKIADFGLARYKLRTHLSTHSLEAGTTPYLPPEVFDQQVKHLTDRSDVYSLGMIMWELFTRQPPWHNMRDVAIAYNVHVNKARPPMPPKEKCPPRLARLIQACWAHRPRDRPSAAEVVKELTLTITQLEMQ</sequence>
<dbReference type="PROSITE" id="PS00107">
    <property type="entry name" value="PROTEIN_KINASE_ATP"/>
    <property type="match status" value="1"/>
</dbReference>
<evidence type="ECO:0000313" key="9">
    <source>
        <dbReference type="EMBL" id="GLI60535.1"/>
    </source>
</evidence>
<feature type="binding site" evidence="6">
    <location>
        <position position="1695"/>
    </location>
    <ligand>
        <name>ATP</name>
        <dbReference type="ChEBI" id="CHEBI:30616"/>
    </ligand>
</feature>
<dbReference type="InterPro" id="IPR001245">
    <property type="entry name" value="Ser-Thr/Tyr_kinase_cat_dom"/>
</dbReference>
<dbReference type="PROSITE" id="PS50011">
    <property type="entry name" value="PROTEIN_KINASE_DOM"/>
    <property type="match status" value="1"/>
</dbReference>
<evidence type="ECO:0000256" key="4">
    <source>
        <dbReference type="ARBA" id="ARBA00022777"/>
    </source>
</evidence>
<gene>
    <name evidence="9" type="ORF">VaNZ11_002682</name>
</gene>
<feature type="region of interest" description="Disordered" evidence="7">
    <location>
        <begin position="841"/>
        <end position="882"/>
    </location>
</feature>
<evidence type="ECO:0000256" key="1">
    <source>
        <dbReference type="ARBA" id="ARBA00022527"/>
    </source>
</evidence>
<dbReference type="InterPro" id="IPR011009">
    <property type="entry name" value="Kinase-like_dom_sf"/>
</dbReference>
<accession>A0ABQ5RSH8</accession>
<evidence type="ECO:0000256" key="2">
    <source>
        <dbReference type="ARBA" id="ARBA00022679"/>
    </source>
</evidence>
<dbReference type="InterPro" id="IPR017441">
    <property type="entry name" value="Protein_kinase_ATP_BS"/>
</dbReference>
<reference evidence="9 10" key="1">
    <citation type="journal article" date="2023" name="IScience">
        <title>Expanded male sex-determining region conserved during the evolution of homothallism in the green alga Volvox.</title>
        <authorList>
            <person name="Yamamoto K."/>
            <person name="Matsuzaki R."/>
            <person name="Mahakham W."/>
            <person name="Heman W."/>
            <person name="Sekimoto H."/>
            <person name="Kawachi M."/>
            <person name="Minakuchi Y."/>
            <person name="Toyoda A."/>
            <person name="Nozaki H."/>
        </authorList>
    </citation>
    <scope>NUCLEOTIDE SEQUENCE [LARGE SCALE GENOMIC DNA]</scope>
    <source>
        <strain evidence="9 10">NIES-4468</strain>
    </source>
</reference>
<evidence type="ECO:0000256" key="3">
    <source>
        <dbReference type="ARBA" id="ARBA00022741"/>
    </source>
</evidence>